<dbReference type="EMBL" id="CP017812">
    <property type="protein sequence ID" value="AOZ72063.1"/>
    <property type="molecule type" value="Genomic_DNA"/>
</dbReference>
<name>A0A1D9MIP1_9ACTO</name>
<proteinExistence type="predicted"/>
<feature type="domain" description="Antitoxin SocA-like Panacea" evidence="1">
    <location>
        <begin position="26"/>
        <end position="116"/>
    </location>
</feature>
<dbReference type="AlphaFoldDB" id="A0A1D9MIP1"/>
<protein>
    <recommendedName>
        <fullName evidence="1">Antitoxin SocA-like Panacea domain-containing protein</fullName>
    </recommendedName>
</protein>
<organism evidence="2 3">
    <name type="scientific">Boudabousia tangfeifanii</name>
    <dbReference type="NCBI Taxonomy" id="1912795"/>
    <lineage>
        <taxon>Bacteria</taxon>
        <taxon>Bacillati</taxon>
        <taxon>Actinomycetota</taxon>
        <taxon>Actinomycetes</taxon>
        <taxon>Actinomycetales</taxon>
        <taxon>Actinomycetaceae</taxon>
        <taxon>Boudabousia</taxon>
    </lineage>
</organism>
<dbReference type="RefSeq" id="WP_071163529.1">
    <property type="nucleotide sequence ID" value="NZ_CP017812.1"/>
</dbReference>
<keyword evidence="3" id="KW-1185">Reference proteome</keyword>
<evidence type="ECO:0000313" key="3">
    <source>
        <dbReference type="Proteomes" id="UP000176288"/>
    </source>
</evidence>
<evidence type="ECO:0000313" key="2">
    <source>
        <dbReference type="EMBL" id="AOZ72063.1"/>
    </source>
</evidence>
<sequence>MQTATSAHNVAAYIVKKLGSVTTMKLQKLLYYSQGWSLAWDEQPLFTEEIQAWANGPVVYDVFKKHRGEFKVSSWPSGNPEELSSEQRDTVDAVLEAYGALSGQQLSDKTHHEPPWLEARKGTPIGAYSDNALSLDTMQEYFGSLDQLVNK</sequence>
<accession>A0A1D9MIP1</accession>
<gene>
    <name evidence="2" type="ORF">BK816_01100</name>
</gene>
<evidence type="ECO:0000259" key="1">
    <source>
        <dbReference type="Pfam" id="PF13274"/>
    </source>
</evidence>
<dbReference type="Pfam" id="PF13274">
    <property type="entry name" value="SocA_Panacea"/>
    <property type="match status" value="1"/>
</dbReference>
<dbReference type="InterPro" id="IPR025272">
    <property type="entry name" value="SocA_Panacea"/>
</dbReference>
<dbReference type="KEGG" id="avu:BK816_01100"/>
<dbReference type="OrthoDB" id="9799173at2"/>
<dbReference type="Proteomes" id="UP000176288">
    <property type="component" value="Chromosome"/>
</dbReference>
<reference evidence="2 3" key="1">
    <citation type="submission" date="2016-10" db="EMBL/GenBank/DDBJ databases">
        <title>Actinomyces aegypiusis sp. nov., isolated from the Aegypius monachus in Qinghai Tibet Plateau China.</title>
        <authorList>
            <person name="Wang Y."/>
        </authorList>
    </citation>
    <scope>NUCLEOTIDE SEQUENCE [LARGE SCALE GENOMIC DNA]</scope>
    <source>
        <strain evidence="2 3">VUL4_3</strain>
    </source>
</reference>